<accession>A0ABM0JDN7</accession>
<dbReference type="RefSeq" id="XP_005091281.1">
    <property type="nucleotide sequence ID" value="XM_005091224.3"/>
</dbReference>
<reference evidence="2" key="1">
    <citation type="submission" date="2025-08" db="UniProtKB">
        <authorList>
            <consortium name="RefSeq"/>
        </authorList>
    </citation>
    <scope>IDENTIFICATION</scope>
</reference>
<keyword evidence="1" id="KW-1185">Reference proteome</keyword>
<evidence type="ECO:0000313" key="2">
    <source>
        <dbReference type="RefSeq" id="XP_005091281.1"/>
    </source>
</evidence>
<proteinExistence type="predicted"/>
<protein>
    <submittedName>
        <fullName evidence="2">Uncharacterized protein LOC101850865</fullName>
    </submittedName>
</protein>
<dbReference type="InterPro" id="IPR021381">
    <property type="entry name" value="DUF3011"/>
</dbReference>
<name>A0ABM0JDN7_APLCA</name>
<organism evidence="1 2">
    <name type="scientific">Aplysia californica</name>
    <name type="common">California sea hare</name>
    <dbReference type="NCBI Taxonomy" id="6500"/>
    <lineage>
        <taxon>Eukaryota</taxon>
        <taxon>Metazoa</taxon>
        <taxon>Spiralia</taxon>
        <taxon>Lophotrochozoa</taxon>
        <taxon>Mollusca</taxon>
        <taxon>Gastropoda</taxon>
        <taxon>Heterobranchia</taxon>
        <taxon>Euthyneura</taxon>
        <taxon>Tectipleura</taxon>
        <taxon>Aplysiida</taxon>
        <taxon>Aplysioidea</taxon>
        <taxon>Aplysiidae</taxon>
        <taxon>Aplysia</taxon>
    </lineage>
</organism>
<dbReference type="GeneID" id="101850865"/>
<evidence type="ECO:0000313" key="1">
    <source>
        <dbReference type="Proteomes" id="UP000694888"/>
    </source>
</evidence>
<dbReference type="Pfam" id="PF11218">
    <property type="entry name" value="DUF3011"/>
    <property type="match status" value="1"/>
</dbReference>
<dbReference type="Proteomes" id="UP000694888">
    <property type="component" value="Unplaced"/>
</dbReference>
<sequence length="211" mass="23139">MTRNYKCNGRNSVVGRNQESIKQSCSFTATMKFLKMSSQSGFSSVEVRVVLCFLCTCKLNHVFGQTISITGVAFKRRNVANFGFDTILKSINNVRSGIECALLCTKLSGCSGYEYRSPSRECLLGQGLQPGSGSASNDARLFVTNTDWLTCSSQDHAYVECAHAMPIMWVSVKDKHSSAVCTRDDSFGLTTGGVLWVDNGCRATFKITTSW</sequence>
<gene>
    <name evidence="2" type="primary">LOC101850865</name>
</gene>